<dbReference type="Proteomes" id="UP000321405">
    <property type="component" value="Unassembled WGS sequence"/>
</dbReference>
<dbReference type="RefSeq" id="WP_147092799.1">
    <property type="nucleotide sequence ID" value="NZ_BJVC01000002.1"/>
</dbReference>
<keyword evidence="6" id="KW-1185">Reference proteome</keyword>
<dbReference type="InterPro" id="IPR000595">
    <property type="entry name" value="cNMP-bd_dom"/>
</dbReference>
<keyword evidence="3" id="KW-0804">Transcription</keyword>
<dbReference type="GO" id="GO:0006355">
    <property type="term" value="P:regulation of DNA-templated transcription"/>
    <property type="evidence" value="ECO:0007669"/>
    <property type="project" value="InterPro"/>
</dbReference>
<accession>A0A511BNG8</accession>
<sequence>MAEKLMTIIEEICTLNPWFASLDPEIQKELCEDISIRPLSKDEFLYRQGQAITHIAIVRSGSLWAERSSSEGRNHVMAVMGPGFLGHVEWLVADTRSRYDVRASSISEVFILPLDGIRACLARSPELQRGVLELLARSHALLEEFQFVMAVYGNLEKVAWFLSIAVSGYCGLCKPNRVVPVSQMIIAENMAMSRQTINRMIRELSDAKTIVARREHIEVLDPAALDGICSFRQEMFLRDFPEHRDLPRDGG</sequence>
<dbReference type="EMBL" id="BJVC01000002">
    <property type="protein sequence ID" value="GEL01795.1"/>
    <property type="molecule type" value="Genomic_DNA"/>
</dbReference>
<comment type="caution">
    <text evidence="5">The sequence shown here is derived from an EMBL/GenBank/DDBJ whole genome shotgun (WGS) entry which is preliminary data.</text>
</comment>
<dbReference type="Gene3D" id="2.60.120.10">
    <property type="entry name" value="Jelly Rolls"/>
    <property type="match status" value="1"/>
</dbReference>
<gene>
    <name evidence="5" type="ORF">SSA02_09580</name>
</gene>
<dbReference type="SUPFAM" id="SSF46785">
    <property type="entry name" value="Winged helix' DNA-binding domain"/>
    <property type="match status" value="1"/>
</dbReference>
<dbReference type="GO" id="GO:0003677">
    <property type="term" value="F:DNA binding"/>
    <property type="evidence" value="ECO:0007669"/>
    <property type="project" value="UniProtKB-KW"/>
</dbReference>
<organism evidence="5 6">
    <name type="scientific">Swaminathania salitolerans</name>
    <dbReference type="NCBI Taxonomy" id="182838"/>
    <lineage>
        <taxon>Bacteria</taxon>
        <taxon>Pseudomonadati</taxon>
        <taxon>Pseudomonadota</taxon>
        <taxon>Alphaproteobacteria</taxon>
        <taxon>Acetobacterales</taxon>
        <taxon>Acetobacteraceae</taxon>
        <taxon>Swaminathania</taxon>
    </lineage>
</organism>
<reference evidence="5 6" key="1">
    <citation type="submission" date="2019-07" db="EMBL/GenBank/DDBJ databases">
        <title>Whole genome shotgun sequence of Swaminathania salitolerans NBRC 104436.</title>
        <authorList>
            <person name="Hosoyama A."/>
            <person name="Uohara A."/>
            <person name="Ohji S."/>
            <person name="Ichikawa N."/>
        </authorList>
    </citation>
    <scope>NUCLEOTIDE SEQUENCE [LARGE SCALE GENOMIC DNA]</scope>
    <source>
        <strain evidence="5 6">NBRC 104436</strain>
    </source>
</reference>
<dbReference type="Pfam" id="PF13545">
    <property type="entry name" value="HTH_Crp_2"/>
    <property type="match status" value="1"/>
</dbReference>
<evidence type="ECO:0000259" key="4">
    <source>
        <dbReference type="PROSITE" id="PS50042"/>
    </source>
</evidence>
<protein>
    <recommendedName>
        <fullName evidence="4">Cyclic nucleotide-binding domain-containing protein</fullName>
    </recommendedName>
</protein>
<feature type="domain" description="Cyclic nucleotide-binding" evidence="4">
    <location>
        <begin position="18"/>
        <end position="138"/>
    </location>
</feature>
<dbReference type="Gene3D" id="1.10.10.10">
    <property type="entry name" value="Winged helix-like DNA-binding domain superfamily/Winged helix DNA-binding domain"/>
    <property type="match status" value="1"/>
</dbReference>
<dbReference type="InterPro" id="IPR018490">
    <property type="entry name" value="cNMP-bd_dom_sf"/>
</dbReference>
<dbReference type="InterPro" id="IPR012318">
    <property type="entry name" value="HTH_CRP"/>
</dbReference>
<name>A0A511BNG8_9PROT</name>
<dbReference type="InterPro" id="IPR036390">
    <property type="entry name" value="WH_DNA-bd_sf"/>
</dbReference>
<evidence type="ECO:0000256" key="1">
    <source>
        <dbReference type="ARBA" id="ARBA00023015"/>
    </source>
</evidence>
<evidence type="ECO:0000256" key="2">
    <source>
        <dbReference type="ARBA" id="ARBA00023125"/>
    </source>
</evidence>
<dbReference type="InterPro" id="IPR036388">
    <property type="entry name" value="WH-like_DNA-bd_sf"/>
</dbReference>
<dbReference type="PROSITE" id="PS50042">
    <property type="entry name" value="CNMP_BINDING_3"/>
    <property type="match status" value="1"/>
</dbReference>
<proteinExistence type="predicted"/>
<dbReference type="CDD" id="cd00038">
    <property type="entry name" value="CAP_ED"/>
    <property type="match status" value="1"/>
</dbReference>
<dbReference type="OrthoDB" id="667966at2"/>
<keyword evidence="1" id="KW-0805">Transcription regulation</keyword>
<evidence type="ECO:0000313" key="5">
    <source>
        <dbReference type="EMBL" id="GEL01795.1"/>
    </source>
</evidence>
<keyword evidence="2" id="KW-0238">DNA-binding</keyword>
<evidence type="ECO:0000313" key="6">
    <source>
        <dbReference type="Proteomes" id="UP000321405"/>
    </source>
</evidence>
<dbReference type="AlphaFoldDB" id="A0A511BNG8"/>
<dbReference type="InterPro" id="IPR014710">
    <property type="entry name" value="RmlC-like_jellyroll"/>
</dbReference>
<dbReference type="SMART" id="SM00100">
    <property type="entry name" value="cNMP"/>
    <property type="match status" value="1"/>
</dbReference>
<evidence type="ECO:0000256" key="3">
    <source>
        <dbReference type="ARBA" id="ARBA00023163"/>
    </source>
</evidence>
<dbReference type="SUPFAM" id="SSF51206">
    <property type="entry name" value="cAMP-binding domain-like"/>
    <property type="match status" value="1"/>
</dbReference>
<dbReference type="Pfam" id="PF00027">
    <property type="entry name" value="cNMP_binding"/>
    <property type="match status" value="1"/>
</dbReference>